<reference evidence="2 3" key="1">
    <citation type="submission" date="2017-09" db="EMBL/GenBank/DDBJ databases">
        <title>Depth-based differentiation of microbial function through sediment-hosted aquifers and enrichment of novel symbionts in the deep terrestrial subsurface.</title>
        <authorList>
            <person name="Probst A.J."/>
            <person name="Ladd B."/>
            <person name="Jarett J.K."/>
            <person name="Geller-Mcgrath D.E."/>
            <person name="Sieber C.M."/>
            <person name="Emerson J.B."/>
            <person name="Anantharaman K."/>
            <person name="Thomas B.C."/>
            <person name="Malmstrom R."/>
            <person name="Stieglmeier M."/>
            <person name="Klingl A."/>
            <person name="Woyke T."/>
            <person name="Ryan C.M."/>
            <person name="Banfield J.F."/>
        </authorList>
    </citation>
    <scope>NUCLEOTIDE SEQUENCE [LARGE SCALE GENOMIC DNA]</scope>
    <source>
        <strain evidence="2">CG11_big_fil_rev_8_21_14_0_20_36_20</strain>
    </source>
</reference>
<dbReference type="InterPro" id="IPR016064">
    <property type="entry name" value="NAD/diacylglycerol_kinase_sf"/>
</dbReference>
<dbReference type="InterPro" id="IPR017438">
    <property type="entry name" value="ATP-NAD_kinase_N"/>
</dbReference>
<feature type="domain" description="DAGKc" evidence="1">
    <location>
        <begin position="13"/>
        <end position="122"/>
    </location>
</feature>
<name>A0A2H0NCG0_9BACT</name>
<dbReference type="EMBL" id="PCWQ01000012">
    <property type="protein sequence ID" value="PIR06581.1"/>
    <property type="molecule type" value="Genomic_DNA"/>
</dbReference>
<accession>A0A2H0NCG0</accession>
<evidence type="ECO:0000259" key="1">
    <source>
        <dbReference type="Pfam" id="PF00781"/>
    </source>
</evidence>
<dbReference type="GO" id="GO:0016301">
    <property type="term" value="F:kinase activity"/>
    <property type="evidence" value="ECO:0007669"/>
    <property type="project" value="InterPro"/>
</dbReference>
<dbReference type="Gene3D" id="2.60.200.40">
    <property type="match status" value="1"/>
</dbReference>
<protein>
    <recommendedName>
        <fullName evidence="1">DAGKc domain-containing protein</fullName>
    </recommendedName>
</protein>
<dbReference type="Proteomes" id="UP000230564">
    <property type="component" value="Unassembled WGS sequence"/>
</dbReference>
<dbReference type="InterPro" id="IPR001206">
    <property type="entry name" value="Diacylglycerol_kinase_cat_dom"/>
</dbReference>
<proteinExistence type="predicted"/>
<dbReference type="AlphaFoldDB" id="A0A2H0NCG0"/>
<organism evidence="2 3">
    <name type="scientific">Candidatus Komeilibacteria bacterium CG11_big_fil_rev_8_21_14_0_20_36_20</name>
    <dbReference type="NCBI Taxonomy" id="1974477"/>
    <lineage>
        <taxon>Bacteria</taxon>
        <taxon>Candidatus Komeiliibacteriota</taxon>
    </lineage>
</organism>
<sequence length="249" mass="27981">MYLYIYDSFLNDKKYTDLLIKIEKRVTDLGIKGRIAKLSVLKNMKELITDGIKEGIQNVVVIGNNQTFAKVINIVADLDITLGLIPIDNNNKIAQLLGIPPKVLACDVLASRIIKKIDLGKINNHYFINTAEIINGDVIIEYDNFKIKPLTAHNRITLHNFKIDEQLDYQSSPMDGILDVVITPIKSTLFGKKKSSHTVLPFTKIKISSNAEEQVSILTDEQIIMKTPVEITVAPQRLKIIVGPDRIFT</sequence>
<dbReference type="Gene3D" id="3.40.50.10330">
    <property type="entry name" value="Probable inorganic polyphosphate/atp-NAD kinase, domain 1"/>
    <property type="match status" value="1"/>
</dbReference>
<dbReference type="Pfam" id="PF00781">
    <property type="entry name" value="DAGK_cat"/>
    <property type="match status" value="1"/>
</dbReference>
<dbReference type="SUPFAM" id="SSF111331">
    <property type="entry name" value="NAD kinase/diacylglycerol kinase-like"/>
    <property type="match status" value="1"/>
</dbReference>
<evidence type="ECO:0000313" key="3">
    <source>
        <dbReference type="Proteomes" id="UP000230564"/>
    </source>
</evidence>
<evidence type="ECO:0000313" key="2">
    <source>
        <dbReference type="EMBL" id="PIR06581.1"/>
    </source>
</evidence>
<comment type="caution">
    <text evidence="2">The sequence shown here is derived from an EMBL/GenBank/DDBJ whole genome shotgun (WGS) entry which is preliminary data.</text>
</comment>
<gene>
    <name evidence="2" type="ORF">COV55_03595</name>
</gene>